<feature type="region of interest" description="Disordered" evidence="1">
    <location>
        <begin position="322"/>
        <end position="342"/>
    </location>
</feature>
<accession>A0ABU7LKL1</accession>
<organism evidence="3 4">
    <name type="scientific">Rhodococcus artemisiae</name>
    <dbReference type="NCBI Taxonomy" id="714159"/>
    <lineage>
        <taxon>Bacteria</taxon>
        <taxon>Bacillati</taxon>
        <taxon>Actinomycetota</taxon>
        <taxon>Actinomycetes</taxon>
        <taxon>Mycobacteriales</taxon>
        <taxon>Nocardiaceae</taxon>
        <taxon>Rhodococcus</taxon>
    </lineage>
</organism>
<protein>
    <submittedName>
        <fullName evidence="3">Type VII secretion-associated protein</fullName>
    </submittedName>
</protein>
<evidence type="ECO:0000313" key="3">
    <source>
        <dbReference type="EMBL" id="MEE2062094.1"/>
    </source>
</evidence>
<keyword evidence="2" id="KW-1133">Transmembrane helix</keyword>
<feature type="transmembrane region" description="Helical" evidence="2">
    <location>
        <begin position="283"/>
        <end position="303"/>
    </location>
</feature>
<evidence type="ECO:0000313" key="4">
    <source>
        <dbReference type="Proteomes" id="UP001336020"/>
    </source>
</evidence>
<keyword evidence="4" id="KW-1185">Reference proteome</keyword>
<feature type="region of interest" description="Disordered" evidence="1">
    <location>
        <begin position="245"/>
        <end position="266"/>
    </location>
</feature>
<sequence length="485" mass="51363">MAATVMSADVLGLHVGATSVCVRRAERIRHVPAVAARLSGGWVFGDTAASLETTDVLAEDRGDDFAELLTGLVRYAAAVIGAPPNIGTVVAVHPTRWSARRRDALYTAARNVARNAELVPAAVAACDAVEVDADERCVTLEVMPDGVTATSLEPIRGGRAVIDRVARDQGLQADEVDSDDGAIRLRSLIESVSGRVDPDVLLVTGIPGEPAGVDLCGRLGERIGRGIRVVPVAASEMLVSSTEVPEASTGRAAASRSEAGSSTAQWLQDVRAPMPEPSRAPRFGWMVAGALLVMMVVVATVFISGDGDVHETVADRVGIESAETVRAEPTDDASVTASPDPDASDFTTIDLGVVRLDLPSYWRIRDSGVQDPGRAELLPDSGPDRRIVIVSSHLADGMDSDAVARSLAARATARSDVIRDVESDTRFGDRPVISYVEVPDEFSMVRWSVVVMPGLQVSIGCQFLADEWTGIRSECEQAVHTVEPM</sequence>
<dbReference type="RefSeq" id="WP_330137193.1">
    <property type="nucleotide sequence ID" value="NZ_JAUTXY010000027.1"/>
</dbReference>
<dbReference type="NCBIfam" id="TIGR03931">
    <property type="entry name" value="T7SS_Rv3446c"/>
    <property type="match status" value="1"/>
</dbReference>
<keyword evidence="2" id="KW-0472">Membrane</keyword>
<gene>
    <name evidence="3" type="ORF">Q7514_31680</name>
</gene>
<proteinExistence type="predicted"/>
<evidence type="ECO:0000256" key="1">
    <source>
        <dbReference type="SAM" id="MobiDB-lite"/>
    </source>
</evidence>
<dbReference type="EMBL" id="JAUTXY010000027">
    <property type="protein sequence ID" value="MEE2062094.1"/>
    <property type="molecule type" value="Genomic_DNA"/>
</dbReference>
<name>A0ABU7LKL1_9NOCA</name>
<feature type="compositionally biased region" description="Low complexity" evidence="1">
    <location>
        <begin position="246"/>
        <end position="264"/>
    </location>
</feature>
<comment type="caution">
    <text evidence="3">The sequence shown here is derived from an EMBL/GenBank/DDBJ whole genome shotgun (WGS) entry which is preliminary data.</text>
</comment>
<keyword evidence="2" id="KW-0812">Transmembrane</keyword>
<reference evidence="3 4" key="1">
    <citation type="submission" date="2023-07" db="EMBL/GenBank/DDBJ databases">
        <authorList>
            <person name="Girao M."/>
            <person name="Carvalho M.F."/>
        </authorList>
    </citation>
    <scope>NUCLEOTIDE SEQUENCE [LARGE SCALE GENOMIC DNA]</scope>
    <source>
        <strain evidence="3 4">YIM65754</strain>
    </source>
</reference>
<evidence type="ECO:0000256" key="2">
    <source>
        <dbReference type="SAM" id="Phobius"/>
    </source>
</evidence>
<dbReference type="Proteomes" id="UP001336020">
    <property type="component" value="Unassembled WGS sequence"/>
</dbReference>
<dbReference type="InterPro" id="IPR023840">
    <property type="entry name" value="T7SS_Rv3446c"/>
</dbReference>